<evidence type="ECO:0000313" key="3">
    <source>
        <dbReference type="Proteomes" id="UP001642464"/>
    </source>
</evidence>
<comment type="caution">
    <text evidence="1">The sequence shown here is derived from an EMBL/GenBank/DDBJ whole genome shotgun (WGS) entry which is preliminary data.</text>
</comment>
<dbReference type="Proteomes" id="UP001642464">
    <property type="component" value="Unassembled WGS sequence"/>
</dbReference>
<name>A0ABP0M599_9DINO</name>
<gene>
    <name evidence="1" type="ORF">SCF082_LOCUS26224</name>
    <name evidence="2" type="ORF">SCF082_LOCUS26705</name>
</gene>
<keyword evidence="3" id="KW-1185">Reference proteome</keyword>
<protein>
    <submittedName>
        <fullName evidence="1">Uncharacterized protein</fullName>
    </submittedName>
</protein>
<evidence type="ECO:0000313" key="2">
    <source>
        <dbReference type="EMBL" id="CAK9047753.1"/>
    </source>
</evidence>
<sequence length="182" mass="20741">MSMDKMEDYIYRGAASPTHVFPRGRSSNHEQHLRGQTADSQYVSWSTNWSIAARFGLDYCADQPIVLRVARKYLERCSCEDAEKTVKDKGLESDLKAKFNESEISYFGHAYEEEVKRHCEVLVLDKKSAKVDLEGWYKVDVKTGEIGELADKGEMSSHDRLMFEVVGLPVPKDFAERPPEIG</sequence>
<evidence type="ECO:0000313" key="1">
    <source>
        <dbReference type="EMBL" id="CAK9046661.1"/>
    </source>
</evidence>
<dbReference type="EMBL" id="CAXAMM010020335">
    <property type="protein sequence ID" value="CAK9047753.1"/>
    <property type="molecule type" value="Genomic_DNA"/>
</dbReference>
<reference evidence="1 3" key="1">
    <citation type="submission" date="2024-02" db="EMBL/GenBank/DDBJ databases">
        <authorList>
            <person name="Chen Y."/>
            <person name="Shah S."/>
            <person name="Dougan E. K."/>
            <person name="Thang M."/>
            <person name="Chan C."/>
        </authorList>
    </citation>
    <scope>NUCLEOTIDE SEQUENCE [LARGE SCALE GENOMIC DNA]</scope>
</reference>
<proteinExistence type="predicted"/>
<accession>A0ABP0M599</accession>
<organism evidence="1 3">
    <name type="scientific">Durusdinium trenchii</name>
    <dbReference type="NCBI Taxonomy" id="1381693"/>
    <lineage>
        <taxon>Eukaryota</taxon>
        <taxon>Sar</taxon>
        <taxon>Alveolata</taxon>
        <taxon>Dinophyceae</taxon>
        <taxon>Suessiales</taxon>
        <taxon>Symbiodiniaceae</taxon>
        <taxon>Durusdinium</taxon>
    </lineage>
</organism>
<dbReference type="EMBL" id="CAXAMM010019890">
    <property type="protein sequence ID" value="CAK9046661.1"/>
    <property type="molecule type" value="Genomic_DNA"/>
</dbReference>